<gene>
    <name evidence="1" type="ORF">O6H91_21G015100</name>
</gene>
<sequence length="511" mass="55471">MLRTSVKRLRPLLPKVIRQNRWINITAVQRQAVPAVVQQSTKGGFISWFFSDDPNTPPLYEPLPGAKLPPALPDSVEPSETKITTLANGLRIASEEISGSTTTVGIYIDSGSVYENPTYYGASHLLERMAFKSTKNRSHLRLVREVEAIGANIAASASREQMAYTGDSIRTYMPHMVELLVDTVRNPIFYDWEVKEQIHKVKEELAEIANNPQSVLLEALHSAGFTGGLAKPLLATESSLSRLDSHTLESFMLENYTAPRIVLAASGVDHEELVSVADSLLSDLPAVSPPSPPVSEYVGGDWRGQADSPNTHVALAFEVPGGWRNDKQAIAATVLQSLLGGGGSFSSGGPGKGLYSRLYTRVLNQYQQVQSCTAFSSVYNDTGIFGIHATAGSDFVPQLVDIATNELLAVATYGKVTDAELQRAKNTTISGVLMNLEARVVVTEDIGRQMLTYGKRKPVGGFVKAINALTLKDIAMAAESIVATPLTMASWGDVVHVPRYEQVASRFRQNQ</sequence>
<evidence type="ECO:0000313" key="2">
    <source>
        <dbReference type="Proteomes" id="UP001162992"/>
    </source>
</evidence>
<dbReference type="Proteomes" id="UP001162992">
    <property type="component" value="Chromosome 21"/>
</dbReference>
<comment type="caution">
    <text evidence="1">The sequence shown here is derived from an EMBL/GenBank/DDBJ whole genome shotgun (WGS) entry which is preliminary data.</text>
</comment>
<reference evidence="2" key="1">
    <citation type="journal article" date="2024" name="Proc. Natl. Acad. Sci. U.S.A.">
        <title>Extraordinary preservation of gene collinearity over three hundred million years revealed in homosporous lycophytes.</title>
        <authorList>
            <person name="Li C."/>
            <person name="Wickell D."/>
            <person name="Kuo L.Y."/>
            <person name="Chen X."/>
            <person name="Nie B."/>
            <person name="Liao X."/>
            <person name="Peng D."/>
            <person name="Ji J."/>
            <person name="Jenkins J."/>
            <person name="Williams M."/>
            <person name="Shu S."/>
            <person name="Plott C."/>
            <person name="Barry K."/>
            <person name="Rajasekar S."/>
            <person name="Grimwood J."/>
            <person name="Han X."/>
            <person name="Sun S."/>
            <person name="Hou Z."/>
            <person name="He W."/>
            <person name="Dai G."/>
            <person name="Sun C."/>
            <person name="Schmutz J."/>
            <person name="Leebens-Mack J.H."/>
            <person name="Li F.W."/>
            <person name="Wang L."/>
        </authorList>
    </citation>
    <scope>NUCLEOTIDE SEQUENCE [LARGE SCALE GENOMIC DNA]</scope>
    <source>
        <strain evidence="2">cv. PW_Plant_1</strain>
    </source>
</reference>
<keyword evidence="2" id="KW-1185">Reference proteome</keyword>
<dbReference type="EMBL" id="CM055112">
    <property type="protein sequence ID" value="KAJ7517242.1"/>
    <property type="molecule type" value="Genomic_DNA"/>
</dbReference>
<accession>A0ACC2AID2</accession>
<proteinExistence type="predicted"/>
<protein>
    <submittedName>
        <fullName evidence="1">Uncharacterized protein</fullName>
    </submittedName>
</protein>
<name>A0ACC2AID2_DIPCM</name>
<evidence type="ECO:0000313" key="1">
    <source>
        <dbReference type="EMBL" id="KAJ7517242.1"/>
    </source>
</evidence>
<organism evidence="1 2">
    <name type="scientific">Diphasiastrum complanatum</name>
    <name type="common">Issler's clubmoss</name>
    <name type="synonym">Lycopodium complanatum</name>
    <dbReference type="NCBI Taxonomy" id="34168"/>
    <lineage>
        <taxon>Eukaryota</taxon>
        <taxon>Viridiplantae</taxon>
        <taxon>Streptophyta</taxon>
        <taxon>Embryophyta</taxon>
        <taxon>Tracheophyta</taxon>
        <taxon>Lycopodiopsida</taxon>
        <taxon>Lycopodiales</taxon>
        <taxon>Lycopodiaceae</taxon>
        <taxon>Lycopodioideae</taxon>
        <taxon>Diphasiastrum</taxon>
    </lineage>
</organism>